<evidence type="ECO:0000313" key="5">
    <source>
        <dbReference type="Proteomes" id="UP001060771"/>
    </source>
</evidence>
<dbReference type="Gene3D" id="3.30.70.20">
    <property type="match status" value="1"/>
</dbReference>
<dbReference type="InterPro" id="IPR002500">
    <property type="entry name" value="PAPS_reduct_dom"/>
</dbReference>
<dbReference type="CDD" id="cd23947">
    <property type="entry name" value="PAPS_reductase-like_YbdN"/>
    <property type="match status" value="1"/>
</dbReference>
<dbReference type="PROSITE" id="PS00198">
    <property type="entry name" value="4FE4S_FER_1"/>
    <property type="match status" value="1"/>
</dbReference>
<proteinExistence type="predicted"/>
<dbReference type="EMBL" id="AP026830">
    <property type="protein sequence ID" value="BDR91189.1"/>
    <property type="molecule type" value="Genomic_DNA"/>
</dbReference>
<dbReference type="Proteomes" id="UP001060771">
    <property type="component" value="Chromosome"/>
</dbReference>
<gene>
    <name evidence="3" type="ORF">GCM10007112_24340</name>
    <name evidence="2" type="ORF">Vsou_02820</name>
</gene>
<dbReference type="EMBL" id="BMNM01000015">
    <property type="protein sequence ID" value="GGI86500.1"/>
    <property type="molecule type" value="Genomic_DNA"/>
</dbReference>
<dbReference type="InterPro" id="IPR017900">
    <property type="entry name" value="4Fe4S_Fe_S_CS"/>
</dbReference>
<dbReference type="PROSITE" id="PS51379">
    <property type="entry name" value="4FE4S_FER_2"/>
    <property type="match status" value="2"/>
</dbReference>
<dbReference type="RefSeq" id="WP_188604167.1">
    <property type="nucleotide sequence ID" value="NZ_AP026830.1"/>
</dbReference>
<reference evidence="3" key="1">
    <citation type="journal article" date="2014" name="Int. J. Syst. Evol. Microbiol.">
        <title>Complete genome sequence of Corynebacterium casei LMG S-19264T (=DSM 44701T), isolated from a smear-ripened cheese.</title>
        <authorList>
            <consortium name="US DOE Joint Genome Institute (JGI-PGF)"/>
            <person name="Walter F."/>
            <person name="Albersmeier A."/>
            <person name="Kalinowski J."/>
            <person name="Ruckert C."/>
        </authorList>
    </citation>
    <scope>NUCLEOTIDE SEQUENCE</scope>
    <source>
        <strain evidence="3">JCM 11219</strain>
    </source>
</reference>
<evidence type="ECO:0000313" key="2">
    <source>
        <dbReference type="EMBL" id="BDR91189.1"/>
    </source>
</evidence>
<reference evidence="2" key="4">
    <citation type="journal article" date="2023" name="Microbiol. Resour. Announc.">
        <title>Complete Genome Sequence of Vulcanisaeta souniana Strain IC-059, a Hyperthermophilic Archaeon Isolated from Hot Spring Water in Japan.</title>
        <authorList>
            <person name="Kato S."/>
            <person name="Itoh T."/>
            <person name="Wu L."/>
            <person name="Ma J."/>
            <person name="Ohkuma M."/>
        </authorList>
    </citation>
    <scope>NUCLEOTIDE SEQUENCE</scope>
    <source>
        <strain evidence="2">JCM 11219</strain>
    </source>
</reference>
<dbReference type="SUPFAM" id="SSF54862">
    <property type="entry name" value="4Fe-4S ferredoxins"/>
    <property type="match status" value="1"/>
</dbReference>
<dbReference type="SUPFAM" id="SSF52402">
    <property type="entry name" value="Adenine nucleotide alpha hydrolases-like"/>
    <property type="match status" value="1"/>
</dbReference>
<dbReference type="PANTHER" id="PTHR43196">
    <property type="entry name" value="SULFATE ADENYLYLTRANSFERASE SUBUNIT 2"/>
    <property type="match status" value="1"/>
</dbReference>
<dbReference type="InterPro" id="IPR017896">
    <property type="entry name" value="4Fe4S_Fe-S-bd"/>
</dbReference>
<dbReference type="OrthoDB" id="14887at2157"/>
<evidence type="ECO:0000259" key="1">
    <source>
        <dbReference type="PROSITE" id="PS51379"/>
    </source>
</evidence>
<protein>
    <submittedName>
        <fullName evidence="3">Phosphoadenosine phosphosulfate reductase</fullName>
    </submittedName>
</protein>
<evidence type="ECO:0000313" key="3">
    <source>
        <dbReference type="EMBL" id="GGI86500.1"/>
    </source>
</evidence>
<reference evidence="5" key="3">
    <citation type="submission" date="2022-09" db="EMBL/GenBank/DDBJ databases">
        <title>Complete genome sequence of Vulcanisaeta souniana.</title>
        <authorList>
            <person name="Kato S."/>
            <person name="Itoh T."/>
            <person name="Ohkuma M."/>
        </authorList>
    </citation>
    <scope>NUCLEOTIDE SEQUENCE [LARGE SCALE GENOMIC DNA]</scope>
    <source>
        <strain evidence="5">JCM 11219</strain>
    </source>
</reference>
<dbReference type="InterPro" id="IPR050128">
    <property type="entry name" value="Sulfate_adenylyltrnsfr_sub2"/>
</dbReference>
<dbReference type="Pfam" id="PF01507">
    <property type="entry name" value="PAPS_reduct"/>
    <property type="match status" value="1"/>
</dbReference>
<dbReference type="Pfam" id="PF12838">
    <property type="entry name" value="Fer4_7"/>
    <property type="match status" value="1"/>
</dbReference>
<accession>A0A830ECT3</accession>
<evidence type="ECO:0000313" key="4">
    <source>
        <dbReference type="Proteomes" id="UP000657075"/>
    </source>
</evidence>
<dbReference type="AlphaFoldDB" id="A0A830ECT3"/>
<dbReference type="InterPro" id="IPR014729">
    <property type="entry name" value="Rossmann-like_a/b/a_fold"/>
</dbReference>
<name>A0A830ECT3_9CREN</name>
<sequence length="611" mass="69470">MPSVIYWCDDLNVPVLSKDLGARHCSSMSIVRVTKPGDVRPAFPVDIDVTRRAVINEFGSEELAKLLIPNDEVVLLNKIPGYADQADEVIVRGRVVGHRFYDVERRMWRFRPLHEGITEMINRGLGYWAIIKLDRLPERFDVHKELIIRGNLPGERYVHVAVSAKDGKYHGIAKTMRGSRLRIIKSWMAKGPLPSPKPSTLKDFIELNREYIEHKAGKAVEFLRKVFDEYKRPVVVSYSGGKDSLVALDLTARVGVKFHLLFNDTGLEPLESYDNVKEVAKSYNAELIIASAGDKYWRAIREFGPPARDYRWCCKVIKLGPITDEMLRKFPMGFISVVGQRAFESFQRARLPRVSVSKWVTKDIVVAPIQDWTALEVWGYILLRNLPYNKAYEYGFDRLGCVICPANELGEFEIVRERYPGIYTRLHEVLTEFSHSRELPREFIDYGLWRWRRGLPGDIRSRVKVSLRVKYPVRLSGDGESLIIDVDKPINTSTFTEFLKMLGSVEGTDGSYIVRGKFGEAEVRVGQGNKVLISSASKELRIHIAGFVARASICGECNLCINWCPTKALRRVGSGPSFIVDESKCINCLFCSKACPSAQYLVYRNPEIHGT</sequence>
<feature type="domain" description="4Fe-4S ferredoxin-type" evidence="1">
    <location>
        <begin position="545"/>
        <end position="574"/>
    </location>
</feature>
<organism evidence="3 4">
    <name type="scientific">Vulcanisaeta souniana JCM 11219</name>
    <dbReference type="NCBI Taxonomy" id="1293586"/>
    <lineage>
        <taxon>Archaea</taxon>
        <taxon>Thermoproteota</taxon>
        <taxon>Thermoprotei</taxon>
        <taxon>Thermoproteales</taxon>
        <taxon>Thermoproteaceae</taxon>
        <taxon>Vulcanisaeta</taxon>
    </lineage>
</organism>
<reference evidence="3" key="2">
    <citation type="submission" date="2020-09" db="EMBL/GenBank/DDBJ databases">
        <authorList>
            <person name="Sun Q."/>
            <person name="Ohkuma M."/>
        </authorList>
    </citation>
    <scope>NUCLEOTIDE SEQUENCE</scope>
    <source>
        <strain evidence="3">JCM 11219</strain>
    </source>
</reference>
<feature type="domain" description="4Fe-4S ferredoxin-type" evidence="1">
    <location>
        <begin position="576"/>
        <end position="606"/>
    </location>
</feature>
<dbReference type="PANTHER" id="PTHR43196:SF2">
    <property type="entry name" value="PHOSPHOADENOSINE PHOSPHOSULFATE REDUCTASE"/>
    <property type="match status" value="1"/>
</dbReference>
<dbReference type="GeneID" id="76205834"/>
<dbReference type="GO" id="GO:0016491">
    <property type="term" value="F:oxidoreductase activity"/>
    <property type="evidence" value="ECO:0007669"/>
    <property type="project" value="UniProtKB-ARBA"/>
</dbReference>
<dbReference type="Gene3D" id="3.40.50.620">
    <property type="entry name" value="HUPs"/>
    <property type="match status" value="1"/>
</dbReference>
<keyword evidence="5" id="KW-1185">Reference proteome</keyword>
<dbReference type="Proteomes" id="UP000657075">
    <property type="component" value="Unassembled WGS sequence"/>
</dbReference>